<organism evidence="2">
    <name type="scientific">Candidatus Kentrum sp. TC</name>
    <dbReference type="NCBI Taxonomy" id="2126339"/>
    <lineage>
        <taxon>Bacteria</taxon>
        <taxon>Pseudomonadati</taxon>
        <taxon>Pseudomonadota</taxon>
        <taxon>Gammaproteobacteria</taxon>
        <taxon>Candidatus Kentrum</taxon>
    </lineage>
</organism>
<evidence type="ECO:0000313" key="2">
    <source>
        <dbReference type="EMBL" id="VFK60138.1"/>
    </source>
</evidence>
<reference evidence="2" key="1">
    <citation type="submission" date="2019-02" db="EMBL/GenBank/DDBJ databases">
        <authorList>
            <person name="Gruber-Vodicka R. H."/>
            <person name="Seah K. B. B."/>
        </authorList>
    </citation>
    <scope>NUCLEOTIDE SEQUENCE</scope>
    <source>
        <strain evidence="2">BECK_BZ126</strain>
    </source>
</reference>
<name>A0A451A279_9GAMM</name>
<proteinExistence type="predicted"/>
<sequence>MHDFLRMGNTPIIGLSDTLMSEAHAKYWDLSAIITDNVHGNACLRWRTRSRRDYDMRRQQSIDAFNGYSIIAPYTYFYAQFPKILDQVIGKGIVIVDHQQHSWEVDLRLFLCIRINHNGCIFPKMLQLITHHLNNESPFSRPLVGPYQQGERNPRGLKCDFEQDAPSGQ</sequence>
<feature type="region of interest" description="Disordered" evidence="1">
    <location>
        <begin position="142"/>
        <end position="169"/>
    </location>
</feature>
<feature type="compositionally biased region" description="Basic and acidic residues" evidence="1">
    <location>
        <begin position="152"/>
        <end position="161"/>
    </location>
</feature>
<accession>A0A451A279</accession>
<protein>
    <submittedName>
        <fullName evidence="2">Uncharacterized protein</fullName>
    </submittedName>
</protein>
<evidence type="ECO:0000256" key="1">
    <source>
        <dbReference type="SAM" id="MobiDB-lite"/>
    </source>
</evidence>
<gene>
    <name evidence="2" type="ORF">BECKTC1821F_GA0114240_104121</name>
</gene>
<dbReference type="EMBL" id="CAADFW010000041">
    <property type="protein sequence ID" value="VFK60138.1"/>
    <property type="molecule type" value="Genomic_DNA"/>
</dbReference>
<dbReference type="AlphaFoldDB" id="A0A451A279"/>